<dbReference type="Pfam" id="PF04239">
    <property type="entry name" value="DUF421"/>
    <property type="match status" value="1"/>
</dbReference>
<dbReference type="Proteomes" id="UP000181790">
    <property type="component" value="Unassembled WGS sequence"/>
</dbReference>
<reference evidence="9 10" key="1">
    <citation type="submission" date="2016-10" db="EMBL/GenBank/DDBJ databases">
        <title>Arsenicibacter rosenii gen. nov., sp. nov., an efficient arsenic-methylating bacterium isolated from an arsenic-contaminated paddy soil.</title>
        <authorList>
            <person name="Huang K."/>
        </authorList>
    </citation>
    <scope>NUCLEOTIDE SEQUENCE [LARGE SCALE GENOMIC DNA]</scope>
    <source>
        <strain evidence="9 10">SM-1</strain>
    </source>
</reference>
<keyword evidence="6 7" id="KW-0472">Membrane</keyword>
<evidence type="ECO:0000256" key="4">
    <source>
        <dbReference type="ARBA" id="ARBA00022692"/>
    </source>
</evidence>
<dbReference type="Gene3D" id="3.30.240.20">
    <property type="entry name" value="bsu07140 like domains"/>
    <property type="match status" value="1"/>
</dbReference>
<dbReference type="RefSeq" id="WP_071503153.1">
    <property type="nucleotide sequence ID" value="NZ_MORL01000004.1"/>
</dbReference>
<evidence type="ECO:0000259" key="8">
    <source>
        <dbReference type="Pfam" id="PF04239"/>
    </source>
</evidence>
<accession>A0A1S2VL24</accession>
<evidence type="ECO:0000256" key="6">
    <source>
        <dbReference type="ARBA" id="ARBA00023136"/>
    </source>
</evidence>
<name>A0A1S2VL24_9BACT</name>
<keyword evidence="10" id="KW-1185">Reference proteome</keyword>
<feature type="domain" description="YetF C-terminal" evidence="8">
    <location>
        <begin position="100"/>
        <end position="169"/>
    </location>
</feature>
<organism evidence="9 10">
    <name type="scientific">Arsenicibacter rosenii</name>
    <dbReference type="NCBI Taxonomy" id="1750698"/>
    <lineage>
        <taxon>Bacteria</taxon>
        <taxon>Pseudomonadati</taxon>
        <taxon>Bacteroidota</taxon>
        <taxon>Cytophagia</taxon>
        <taxon>Cytophagales</taxon>
        <taxon>Spirosomataceae</taxon>
        <taxon>Arsenicibacter</taxon>
    </lineage>
</organism>
<evidence type="ECO:0000256" key="1">
    <source>
        <dbReference type="ARBA" id="ARBA00004651"/>
    </source>
</evidence>
<keyword evidence="3" id="KW-1003">Cell membrane</keyword>
<dbReference type="AlphaFoldDB" id="A0A1S2VL24"/>
<dbReference type="PANTHER" id="PTHR34582:SF6">
    <property type="entry name" value="UPF0702 TRANSMEMBRANE PROTEIN YCAP"/>
    <property type="match status" value="1"/>
</dbReference>
<evidence type="ECO:0000313" key="10">
    <source>
        <dbReference type="Proteomes" id="UP000181790"/>
    </source>
</evidence>
<protein>
    <recommendedName>
        <fullName evidence="8">YetF C-terminal domain-containing protein</fullName>
    </recommendedName>
</protein>
<keyword evidence="5 7" id="KW-1133">Transmembrane helix</keyword>
<dbReference type="EMBL" id="MORL01000004">
    <property type="protein sequence ID" value="OIN59471.1"/>
    <property type="molecule type" value="Genomic_DNA"/>
</dbReference>
<gene>
    <name evidence="9" type="ORF">BLX24_10910</name>
</gene>
<comment type="caution">
    <text evidence="9">The sequence shown here is derived from an EMBL/GenBank/DDBJ whole genome shotgun (WGS) entry which is preliminary data.</text>
</comment>
<evidence type="ECO:0000256" key="7">
    <source>
        <dbReference type="SAM" id="Phobius"/>
    </source>
</evidence>
<sequence length="234" mass="26314">MNDYEFGDWQRILFGDVPGSFLLEVFGRTLLMFVVIFVALRATGKRTVRQLSVVELVLIIGLGSAAGDPMFYHDVGMLPALLVFLVVIISYRTLTRLAAKSPKMETLLEGKVICLIDEGKFAYKEFGKEDLGQDEFFMELRSAGIEHLGQVRKAYLETNGSISVYFYEDDRVRAGLPVLPEIFAQRTKKIEQDGEFACTFCGNIDAFVKPVLHPVCSRCGHDTWVKALNTKRVT</sequence>
<dbReference type="OrthoDB" id="6538282at2"/>
<feature type="transmembrane region" description="Helical" evidence="7">
    <location>
        <begin position="77"/>
        <end position="94"/>
    </location>
</feature>
<evidence type="ECO:0000256" key="3">
    <source>
        <dbReference type="ARBA" id="ARBA00022475"/>
    </source>
</evidence>
<evidence type="ECO:0000313" key="9">
    <source>
        <dbReference type="EMBL" id="OIN59471.1"/>
    </source>
</evidence>
<dbReference type="GO" id="GO:0005886">
    <property type="term" value="C:plasma membrane"/>
    <property type="evidence" value="ECO:0007669"/>
    <property type="project" value="UniProtKB-SubCell"/>
</dbReference>
<keyword evidence="4 7" id="KW-0812">Transmembrane</keyword>
<feature type="transmembrane region" description="Helical" evidence="7">
    <location>
        <begin position="52"/>
        <end position="71"/>
    </location>
</feature>
<evidence type="ECO:0000256" key="5">
    <source>
        <dbReference type="ARBA" id="ARBA00022989"/>
    </source>
</evidence>
<feature type="transmembrane region" description="Helical" evidence="7">
    <location>
        <begin position="20"/>
        <end position="40"/>
    </location>
</feature>
<dbReference type="PANTHER" id="PTHR34582">
    <property type="entry name" value="UPF0702 TRANSMEMBRANE PROTEIN YCAP"/>
    <property type="match status" value="1"/>
</dbReference>
<evidence type="ECO:0000256" key="2">
    <source>
        <dbReference type="ARBA" id="ARBA00006448"/>
    </source>
</evidence>
<dbReference type="InterPro" id="IPR007353">
    <property type="entry name" value="DUF421"/>
</dbReference>
<proteinExistence type="inferred from homology"/>
<comment type="similarity">
    <text evidence="2">Belongs to the UPF0702 family.</text>
</comment>
<comment type="subcellular location">
    <subcellularLocation>
        <location evidence="1">Cell membrane</location>
        <topology evidence="1">Multi-pass membrane protein</topology>
    </subcellularLocation>
</comment>
<dbReference type="InterPro" id="IPR023090">
    <property type="entry name" value="UPF0702_alpha/beta_dom_sf"/>
</dbReference>